<dbReference type="SUPFAM" id="SSF52540">
    <property type="entry name" value="P-loop containing nucleoside triphosphate hydrolases"/>
    <property type="match status" value="1"/>
</dbReference>
<evidence type="ECO:0000313" key="4">
    <source>
        <dbReference type="Proteomes" id="UP000197153"/>
    </source>
</evidence>
<sequence>MFNRIYIKNFKCFDDIVLPLSPLTLLTGVNAGGKSTTLQAPLLLAQKLRWAHESKRVALNGPLTQLGTVSEIFHGDSRTLDIGVGLDDYSLIWKLGAGHRNSSTALEVLDITPQAKDHNQERLNHFSNKENKIFKNLLNSIKNIIFIGAARGALKSTFPSPEDVDPIHADVGPMGEYAPWWLAQFLDEDVDLERRHPQEEGTTLRRQVGAWAGELFPGAEVNAGFLDQTGLVRLEMRRSTTEPWKRPANIGYGLSYALPIIIAGLLAKPGQVLIVDSPEAHLHPRAQSNIAKFFATIASSGVHVILETHSDHVLNGTRISVKGGERLKSNQVSIHFFTGSKDDFPQIISTEIDEEGGVSNWPSGFFDQSEKDLATLAGLI</sequence>
<proteinExistence type="predicted"/>
<feature type="domain" description="DUF3696" evidence="1">
    <location>
        <begin position="327"/>
        <end position="376"/>
    </location>
</feature>
<dbReference type="InterPro" id="IPR003959">
    <property type="entry name" value="ATPase_AAA_core"/>
</dbReference>
<name>A0A248JP91_9PROT</name>
<evidence type="ECO:0000313" key="3">
    <source>
        <dbReference type="EMBL" id="ASG20527.1"/>
    </source>
</evidence>
<evidence type="ECO:0000259" key="2">
    <source>
        <dbReference type="Pfam" id="PF13304"/>
    </source>
</evidence>
<dbReference type="Pfam" id="PF12476">
    <property type="entry name" value="DUF3696"/>
    <property type="match status" value="1"/>
</dbReference>
<reference evidence="3 4" key="1">
    <citation type="submission" date="2017-06" db="EMBL/GenBank/DDBJ databases">
        <title>Complete genome sequence of Nitrospirillum amazonense strain CBAmC, an endophytic nitrogen-fixing and plant growth-promoting bacterium, isolated from sugarcane.</title>
        <authorList>
            <person name="Schwab S."/>
            <person name="dos Santos Teixeira K.R."/>
            <person name="Simoes Araujo J.L."/>
            <person name="Soares Vidal M."/>
            <person name="Borges de Freitas H.R."/>
            <person name="Rivello Crivelaro A.L."/>
            <person name="Bueno de Camargo Nunes A."/>
            <person name="dos Santos C.M."/>
            <person name="Palmeira da Silva Rosa D."/>
            <person name="da Silva Padilha D."/>
            <person name="da Silva E."/>
            <person name="Araujo Terra L."/>
            <person name="Soares Mendes V."/>
            <person name="Farinelli L."/>
            <person name="Magalhaes Cruz L."/>
            <person name="Baldani J.I."/>
        </authorList>
    </citation>
    <scope>NUCLEOTIDE SEQUENCE [LARGE SCALE GENOMIC DNA]</scope>
    <source>
        <strain evidence="3 4">CBAmC</strain>
    </source>
</reference>
<dbReference type="InterPro" id="IPR027417">
    <property type="entry name" value="P-loop_NTPase"/>
</dbReference>
<dbReference type="KEGG" id="nao:Y958_06660"/>
<dbReference type="GO" id="GO:0016887">
    <property type="term" value="F:ATP hydrolysis activity"/>
    <property type="evidence" value="ECO:0007669"/>
    <property type="project" value="InterPro"/>
</dbReference>
<dbReference type="GO" id="GO:0005524">
    <property type="term" value="F:ATP binding"/>
    <property type="evidence" value="ECO:0007669"/>
    <property type="project" value="InterPro"/>
</dbReference>
<dbReference type="AlphaFoldDB" id="A0A248JP91"/>
<dbReference type="InterPro" id="IPR022532">
    <property type="entry name" value="DUF3696"/>
</dbReference>
<dbReference type="Gene3D" id="3.40.50.300">
    <property type="entry name" value="P-loop containing nucleotide triphosphate hydrolases"/>
    <property type="match status" value="2"/>
</dbReference>
<dbReference type="PANTHER" id="PTHR43581">
    <property type="entry name" value="ATP/GTP PHOSPHATASE"/>
    <property type="match status" value="1"/>
</dbReference>
<dbReference type="InterPro" id="IPR051396">
    <property type="entry name" value="Bact_Antivir_Def_Nuclease"/>
</dbReference>
<dbReference type="RefSeq" id="WP_088871379.1">
    <property type="nucleotide sequence ID" value="NZ_CP022110.1"/>
</dbReference>
<dbReference type="Proteomes" id="UP000197153">
    <property type="component" value="Chromosome 1"/>
</dbReference>
<dbReference type="InterPro" id="IPR014592">
    <property type="entry name" value="P-loop_UCP034888"/>
</dbReference>
<organism evidence="3 4">
    <name type="scientific">Nitrospirillum viridazoti CBAmc</name>
    <dbReference type="NCBI Taxonomy" id="1441467"/>
    <lineage>
        <taxon>Bacteria</taxon>
        <taxon>Pseudomonadati</taxon>
        <taxon>Pseudomonadota</taxon>
        <taxon>Alphaproteobacteria</taxon>
        <taxon>Rhodospirillales</taxon>
        <taxon>Azospirillaceae</taxon>
        <taxon>Nitrospirillum</taxon>
        <taxon>Nitrospirillum viridazoti</taxon>
    </lineage>
</organism>
<keyword evidence="4" id="KW-1185">Reference proteome</keyword>
<evidence type="ECO:0000259" key="1">
    <source>
        <dbReference type="Pfam" id="PF12476"/>
    </source>
</evidence>
<dbReference type="EMBL" id="CP022110">
    <property type="protein sequence ID" value="ASG20527.1"/>
    <property type="molecule type" value="Genomic_DNA"/>
</dbReference>
<feature type="domain" description="ATPase AAA-type core" evidence="2">
    <location>
        <begin position="23"/>
        <end position="315"/>
    </location>
</feature>
<gene>
    <name evidence="3" type="ORF">Y958_06660</name>
</gene>
<dbReference type="Pfam" id="PF13304">
    <property type="entry name" value="AAA_21"/>
    <property type="match status" value="1"/>
</dbReference>
<dbReference type="PANTHER" id="PTHR43581:SF2">
    <property type="entry name" value="EXCINUCLEASE ATPASE SUBUNIT"/>
    <property type="match status" value="1"/>
</dbReference>
<protein>
    <recommendedName>
        <fullName evidence="5">ATPase</fullName>
    </recommendedName>
</protein>
<dbReference type="PIRSF" id="PIRSF034888">
    <property type="entry name" value="P-loop_UCP034888"/>
    <property type="match status" value="1"/>
</dbReference>
<evidence type="ECO:0008006" key="5">
    <source>
        <dbReference type="Google" id="ProtNLM"/>
    </source>
</evidence>
<accession>A0A248JP91</accession>